<protein>
    <submittedName>
        <fullName evidence="1">Uncharacterized protein</fullName>
    </submittedName>
</protein>
<evidence type="ECO:0000313" key="2">
    <source>
        <dbReference type="Proteomes" id="UP000239872"/>
    </source>
</evidence>
<evidence type="ECO:0000313" key="1">
    <source>
        <dbReference type="EMBL" id="PQJ09352.1"/>
    </source>
</evidence>
<dbReference type="EMBL" id="PPSL01000006">
    <property type="protein sequence ID" value="PQJ09352.1"/>
    <property type="molecule type" value="Genomic_DNA"/>
</dbReference>
<dbReference type="OrthoDB" id="679015at2"/>
<dbReference type="Proteomes" id="UP000239872">
    <property type="component" value="Unassembled WGS sequence"/>
</dbReference>
<sequence length="82" mass="9289">MASSKYSVQYCDKSSILIINSKGLIRHLHTPFKVQCTQAVGRFKTGSFVYVDEVSAGEKDELIYFIGEGAYYHKNFKIVANF</sequence>
<organism evidence="1 2">
    <name type="scientific">Flavipsychrobacter stenotrophus</name>
    <dbReference type="NCBI Taxonomy" id="2077091"/>
    <lineage>
        <taxon>Bacteria</taxon>
        <taxon>Pseudomonadati</taxon>
        <taxon>Bacteroidota</taxon>
        <taxon>Chitinophagia</taxon>
        <taxon>Chitinophagales</taxon>
        <taxon>Chitinophagaceae</taxon>
        <taxon>Flavipsychrobacter</taxon>
    </lineage>
</organism>
<gene>
    <name evidence="1" type="ORF">CJD36_019070</name>
</gene>
<reference evidence="1 2" key="1">
    <citation type="submission" date="2018-01" db="EMBL/GenBank/DDBJ databases">
        <title>A novel member of the phylum Bacteroidetes isolated from glacier ice.</title>
        <authorList>
            <person name="Liu Q."/>
            <person name="Xin Y.-H."/>
        </authorList>
    </citation>
    <scope>NUCLEOTIDE SEQUENCE [LARGE SCALE GENOMIC DNA]</scope>
    <source>
        <strain evidence="1 2">RB1R16</strain>
    </source>
</reference>
<accession>A0A2S7SR20</accession>
<name>A0A2S7SR20_9BACT</name>
<keyword evidence="2" id="KW-1185">Reference proteome</keyword>
<dbReference type="AlphaFoldDB" id="A0A2S7SR20"/>
<comment type="caution">
    <text evidence="1">The sequence shown here is derived from an EMBL/GenBank/DDBJ whole genome shotgun (WGS) entry which is preliminary data.</text>
</comment>
<proteinExistence type="predicted"/>
<dbReference type="RefSeq" id="WP_105040802.1">
    <property type="nucleotide sequence ID" value="NZ_PPSL01000006.1"/>
</dbReference>